<reference evidence="4" key="1">
    <citation type="submission" date="2023-07" db="EMBL/GenBank/DDBJ databases">
        <title>30 novel species of actinomycetes from the DSMZ collection.</title>
        <authorList>
            <person name="Nouioui I."/>
        </authorList>
    </citation>
    <scope>NUCLEOTIDE SEQUENCE [LARGE SCALE GENOMIC DNA]</scope>
    <source>
        <strain evidence="4">DSM 41699</strain>
    </source>
</reference>
<evidence type="ECO:0000313" key="4">
    <source>
        <dbReference type="Proteomes" id="UP001183809"/>
    </source>
</evidence>
<dbReference type="PANTHER" id="PTHR43252:SF2">
    <property type="entry name" value="TRANSCRIPTION REGULATOR, PADR-LIKE FAMILY"/>
    <property type="match status" value="1"/>
</dbReference>
<evidence type="ECO:0000259" key="1">
    <source>
        <dbReference type="Pfam" id="PF03551"/>
    </source>
</evidence>
<dbReference type="Pfam" id="PF03551">
    <property type="entry name" value="PadR"/>
    <property type="match status" value="1"/>
</dbReference>
<dbReference type="Pfam" id="PF10400">
    <property type="entry name" value="Vir_act_alpha_C"/>
    <property type="match status" value="1"/>
</dbReference>
<dbReference type="RefSeq" id="WP_311692736.1">
    <property type="nucleotide sequence ID" value="NZ_JAVREY010000005.1"/>
</dbReference>
<evidence type="ECO:0000313" key="3">
    <source>
        <dbReference type="EMBL" id="MDT0462604.1"/>
    </source>
</evidence>
<dbReference type="PANTHER" id="PTHR43252">
    <property type="entry name" value="TRANSCRIPTIONAL REGULATOR YQJI"/>
    <property type="match status" value="1"/>
</dbReference>
<proteinExistence type="predicted"/>
<dbReference type="InterPro" id="IPR018309">
    <property type="entry name" value="Tscrpt_reg_PadR_C"/>
</dbReference>
<dbReference type="InterPro" id="IPR005149">
    <property type="entry name" value="Tscrpt_reg_PadR_N"/>
</dbReference>
<feature type="domain" description="Transcription regulator PadR C-terminal" evidence="2">
    <location>
        <begin position="90"/>
        <end position="169"/>
    </location>
</feature>
<dbReference type="EMBL" id="JAVREY010000005">
    <property type="protein sequence ID" value="MDT0462604.1"/>
    <property type="molecule type" value="Genomic_DNA"/>
</dbReference>
<dbReference type="Gene3D" id="1.10.10.10">
    <property type="entry name" value="Winged helix-like DNA-binding domain superfamily/Winged helix DNA-binding domain"/>
    <property type="match status" value="1"/>
</dbReference>
<dbReference type="InterPro" id="IPR036390">
    <property type="entry name" value="WH_DNA-bd_sf"/>
</dbReference>
<name>A0ABU2TNU1_9ACTN</name>
<organism evidence="3 4">
    <name type="scientific">Streptomyces gibsoniae</name>
    <dbReference type="NCBI Taxonomy" id="3075529"/>
    <lineage>
        <taxon>Bacteria</taxon>
        <taxon>Bacillati</taxon>
        <taxon>Actinomycetota</taxon>
        <taxon>Actinomycetes</taxon>
        <taxon>Kitasatosporales</taxon>
        <taxon>Streptomycetaceae</taxon>
        <taxon>Streptomyces</taxon>
    </lineage>
</organism>
<dbReference type="Gene3D" id="6.10.140.190">
    <property type="match status" value="1"/>
</dbReference>
<gene>
    <name evidence="3" type="ORF">RM764_06220</name>
</gene>
<keyword evidence="4" id="KW-1185">Reference proteome</keyword>
<sequence length="174" mass="19805">MSLRHALLGLLAEKPASGYDLLKRFETSLAMVWPAQQSQIYGELAKLNEGGLIEITGTGARNRREYGITDAGRAELREWLTEPGLDLAFRSAALLRVFFLWTLTREEGTAYLERFARENRERLATLEAIRDNVEWTGDPAQIAGWLILEYGIRGSRTAEEWARWATEQLTEHLP</sequence>
<dbReference type="SUPFAM" id="SSF46785">
    <property type="entry name" value="Winged helix' DNA-binding domain"/>
    <property type="match status" value="1"/>
</dbReference>
<feature type="domain" description="Transcription regulator PadR N-terminal" evidence="1">
    <location>
        <begin position="7"/>
        <end position="78"/>
    </location>
</feature>
<dbReference type="Proteomes" id="UP001183809">
    <property type="component" value="Unassembled WGS sequence"/>
</dbReference>
<protein>
    <submittedName>
        <fullName evidence="3">PadR family transcriptional regulator</fullName>
    </submittedName>
</protein>
<accession>A0ABU2TNU1</accession>
<evidence type="ECO:0000259" key="2">
    <source>
        <dbReference type="Pfam" id="PF10400"/>
    </source>
</evidence>
<comment type="caution">
    <text evidence="3">The sequence shown here is derived from an EMBL/GenBank/DDBJ whole genome shotgun (WGS) entry which is preliminary data.</text>
</comment>
<dbReference type="InterPro" id="IPR036388">
    <property type="entry name" value="WH-like_DNA-bd_sf"/>
</dbReference>